<proteinExistence type="predicted"/>
<gene>
    <name evidence="2" type="ORF">QQX02_03610</name>
</gene>
<accession>A0ABT8GF07</accession>
<dbReference type="Gene3D" id="3.40.50.1820">
    <property type="entry name" value="alpha/beta hydrolase"/>
    <property type="match status" value="1"/>
</dbReference>
<reference evidence="2" key="1">
    <citation type="submission" date="2023-06" db="EMBL/GenBank/DDBJ databases">
        <title>Egi l300058.</title>
        <authorList>
            <person name="Gao L."/>
            <person name="Fang B.-Z."/>
            <person name="Li W.-J."/>
        </authorList>
    </citation>
    <scope>NUCLEOTIDE SEQUENCE</scope>
    <source>
        <strain evidence="2">EGI L300058</strain>
    </source>
</reference>
<keyword evidence="3" id="KW-1185">Reference proteome</keyword>
<evidence type="ECO:0000313" key="3">
    <source>
        <dbReference type="Proteomes" id="UP001172708"/>
    </source>
</evidence>
<protein>
    <submittedName>
        <fullName evidence="2">Alpha/beta hydrolase</fullName>
    </submittedName>
</protein>
<dbReference type="Pfam" id="PF12697">
    <property type="entry name" value="Abhydrolase_6"/>
    <property type="match status" value="1"/>
</dbReference>
<dbReference type="InterPro" id="IPR000073">
    <property type="entry name" value="AB_hydrolase_1"/>
</dbReference>
<evidence type="ECO:0000313" key="2">
    <source>
        <dbReference type="EMBL" id="MDN4480010.1"/>
    </source>
</evidence>
<sequence length="268" mass="28074">MAQVSTGVLSGGSPYLAAGHGPPLVSALGLTPTHEAPSGMERRMAMSSAKVWGGDFRVYVVNRKQGLEPGETMSDIAGHLATGIEEEFGGPVFLTGTSTGGSVALQLAVDRPDLVSALVMIASAYRLGSRGRQIQQEMARLTRAGDAAAGWAQMWTAMMPAPLRSPMLPVARVLMRSSAPEDPNDLLVTLDAEDAFDAGEQLAEVSAPTLVIGGAKDVFYSRELFEQTAARVQNGRAHVYPGWGHGRTSTSSTTAHLALGFLLAARGA</sequence>
<dbReference type="RefSeq" id="WP_301141274.1">
    <property type="nucleotide sequence ID" value="NZ_JAUHQA010000001.1"/>
</dbReference>
<dbReference type="InterPro" id="IPR029058">
    <property type="entry name" value="AB_hydrolase_fold"/>
</dbReference>
<comment type="caution">
    <text evidence="2">The sequence shown here is derived from an EMBL/GenBank/DDBJ whole genome shotgun (WGS) entry which is preliminary data.</text>
</comment>
<evidence type="ECO:0000259" key="1">
    <source>
        <dbReference type="Pfam" id="PF12697"/>
    </source>
</evidence>
<dbReference type="SUPFAM" id="SSF53474">
    <property type="entry name" value="alpha/beta-Hydrolases"/>
    <property type="match status" value="1"/>
</dbReference>
<name>A0ABT8GF07_9MICO</name>
<feature type="domain" description="AB hydrolase-1" evidence="1">
    <location>
        <begin position="54"/>
        <end position="245"/>
    </location>
</feature>
<dbReference type="Proteomes" id="UP001172708">
    <property type="component" value="Unassembled WGS sequence"/>
</dbReference>
<dbReference type="EMBL" id="JAUHQA010000001">
    <property type="protein sequence ID" value="MDN4480010.1"/>
    <property type="molecule type" value="Genomic_DNA"/>
</dbReference>
<dbReference type="GO" id="GO:0016787">
    <property type="term" value="F:hydrolase activity"/>
    <property type="evidence" value="ECO:0007669"/>
    <property type="project" value="UniProtKB-KW"/>
</dbReference>
<keyword evidence="2" id="KW-0378">Hydrolase</keyword>
<organism evidence="2 3">
    <name type="scientific">Demequina muriae</name>
    <dbReference type="NCBI Taxonomy" id="3051664"/>
    <lineage>
        <taxon>Bacteria</taxon>
        <taxon>Bacillati</taxon>
        <taxon>Actinomycetota</taxon>
        <taxon>Actinomycetes</taxon>
        <taxon>Micrococcales</taxon>
        <taxon>Demequinaceae</taxon>
        <taxon>Demequina</taxon>
    </lineage>
</organism>
<dbReference type="PRINTS" id="PR00111">
    <property type="entry name" value="ABHYDROLASE"/>
</dbReference>